<evidence type="ECO:0000256" key="7">
    <source>
        <dbReference type="ARBA" id="ARBA00022844"/>
    </source>
</evidence>
<keyword evidence="11 15" id="KW-1148">T=25 icosahedral capsid protein</keyword>
<dbReference type="Pfam" id="PF03678">
    <property type="entry name" value="Adeno_hexon_C"/>
    <property type="match status" value="1"/>
</dbReference>
<keyword evidence="4 15" id="KW-0167">Capsid protein</keyword>
<dbReference type="KEGG" id="vg:39105702"/>
<dbReference type="GO" id="GO:0075521">
    <property type="term" value="P:microtubule-dependent intracellular transport of viral material towards nucleus"/>
    <property type="evidence" value="ECO:0007669"/>
    <property type="project" value="UniProtKB-UniRule"/>
</dbReference>
<evidence type="ECO:0000256" key="14">
    <source>
        <dbReference type="ARBA" id="ARBA00032254"/>
    </source>
</evidence>
<dbReference type="GO" id="GO:0046718">
    <property type="term" value="P:symbiont entry into host cell"/>
    <property type="evidence" value="ECO:0007669"/>
    <property type="project" value="UniProtKB-UniRule"/>
</dbReference>
<dbReference type="InterPro" id="IPR044942">
    <property type="entry name" value="Adenovirus_Pll_hexon_sub2"/>
</dbReference>
<name>A0A161CB96_9ADEN</name>
<evidence type="ECO:0000256" key="8">
    <source>
        <dbReference type="ARBA" id="ARBA00022921"/>
    </source>
</evidence>
<keyword evidence="7 15" id="KW-0946">Virion</keyword>
<evidence type="ECO:0000256" key="3">
    <source>
        <dbReference type="ARBA" id="ARBA00022553"/>
    </source>
</evidence>
<comment type="subcellular location">
    <subcellularLocation>
        <location evidence="15">Virion</location>
    </subcellularLocation>
    <subcellularLocation>
        <location evidence="15">Host nucleus</location>
    </subcellularLocation>
</comment>
<feature type="domain" description="Adenovirus Pll hexon C-terminal" evidence="18">
    <location>
        <begin position="593"/>
        <end position="824"/>
    </location>
</feature>
<comment type="subunit">
    <text evidence="15">Homotrimer.</text>
</comment>
<evidence type="ECO:0000256" key="12">
    <source>
        <dbReference type="ARBA" id="ARBA00023296"/>
    </source>
</evidence>
<evidence type="ECO:0000313" key="19">
    <source>
        <dbReference type="EMBL" id="ALB78146.1"/>
    </source>
</evidence>
<dbReference type="GO" id="GO:0039623">
    <property type="term" value="C:T=25 icosahedral viral capsid"/>
    <property type="evidence" value="ECO:0007669"/>
    <property type="project" value="UniProtKB-UniRule"/>
</dbReference>
<evidence type="ECO:0000256" key="4">
    <source>
        <dbReference type="ARBA" id="ARBA00022561"/>
    </source>
</evidence>
<feature type="region of interest" description="Disordered" evidence="16">
    <location>
        <begin position="166"/>
        <end position="186"/>
    </location>
</feature>
<dbReference type="GO" id="GO:0043657">
    <property type="term" value="C:host cell"/>
    <property type="evidence" value="ECO:0007669"/>
    <property type="project" value="GOC"/>
</dbReference>
<keyword evidence="5 15" id="KW-1048">Host nucleus</keyword>
<evidence type="ECO:0000256" key="1">
    <source>
        <dbReference type="ARBA" id="ARBA00008659"/>
    </source>
</evidence>
<keyword evidence="12" id="KW-1160">Virus entry into host cell</keyword>
<proteinExistence type="evidence at transcript level"/>
<organism evidence="19 20">
    <name type="scientific">Chinstrap penguin adenovirus 2</name>
    <dbReference type="NCBI Taxonomy" id="1434088"/>
    <lineage>
        <taxon>Viruses</taxon>
        <taxon>Varidnaviria</taxon>
        <taxon>Bamfordvirae</taxon>
        <taxon>Preplasmiviricota</taxon>
        <taxon>Polisuviricotina</taxon>
        <taxon>Pharingeaviricetes</taxon>
        <taxon>Rowavirales</taxon>
        <taxon>Adenoviridae</taxon>
        <taxon>Siadenovirus</taxon>
        <taxon>Siadenovirus spheniscidae</taxon>
        <taxon>Penguin siadenovirus A</taxon>
    </lineage>
</organism>
<dbReference type="InterPro" id="IPR016108">
    <property type="entry name" value="Adenovirus_Pll_hexon_C"/>
</dbReference>
<comment type="function">
    <text evidence="13">Major capsid protein that self-associates to form 240 hexon trimers, each in the shape of a hexagon, building most of the pseudo T=25 capsid. Assembled into trimeric units with the help of the chaperone shutoff protein. Transported by pre-protein VI to the nucleus where it associates with other structural proteins to form an empty capsid. Might be involved, through its interaction with host dyneins, in the intracellular microtubule-dependent transport of incoming viral capsid to the nucleus.</text>
</comment>
<evidence type="ECO:0000313" key="20">
    <source>
        <dbReference type="Proteomes" id="UP000150550"/>
    </source>
</evidence>
<dbReference type="InterPro" id="IPR016107">
    <property type="entry name" value="Adenovirus_Pll_hexon_N"/>
</dbReference>
<sequence>MDISNGTPKLDIFHIAGQDASEYLSENLVNFISSTESYFPINKKFRETVVAPTKNVTTEQSQRLQVRIVPTLTQDLENSFTARFTIAVGDGRVLDMGSTYFDIRGFLDRGHSFKPYGGTAYNSMAPRSAQFNNIRKLTQTTTLSAQLSNIYTVSTSGNACQAAKTKSDSFTNDKPSPHTGLLDSTFSPATEGGIGRAVIMDDDAKETTCYGAYAKATNSNGQQIAAGQSVQKKFTNAGLRTGSGTSCTGAIAAEKFAVTYPDTRIVAYDDSDKLATRMGSRTNFIGFRDNFIGLMYYDNGAHSGSLATETGDINLVEQLQDRNTEISYQYMLADLMSRQHYFSQWNQAVDDYDLNVRVLTNSGYEEGPPGYVFPSVGMGNYPSEPLFIGQMVENSGGSTSTQTQNTSAVVGFGSVPTMEMNVNAYLQRCWLYANVAEYLPDEYKTKVTGTTETDPHTYAYMNAMLPNINVVDLFTNIGGRYSLDCMDNVNPFNHHRNRGLQYRSQLLGNGRYCNFHIQVPQKFFAVRNLLLTPGTYSYEWWFRKDPNVVLQSTMGNDLRKDGASIHYTSINLFASFFPMDHATCSELILMLRNDQNDQSFMDYMGAKNNLYIVPPNQTNLQIEIPSRSWTAFRGWSFNRVKAAETPAVWSTYDVNFRYSGSIPYLDGTFYLSHTFNSMSITFDSAISWPGNDRMLIPNYFEIKRRVDSEGYTTSQSNITKDFYLIQMSANYNQGYHGYSFPADKTYRQYDFISNFDPMSIQVPQYGSEAYDLLSESFKQNVSNNVIINNSGFVPSRDTAIVAAQEGHPYPANWPMPLIGEHAVEATRTIRKFLCDKYLWTIPFSSNFLNMGELTDLGQSLLYTESAHSLQITFDLDPMPETTYVYMLYNVFDAVRVNQPNKNYLSAAYFRTPFATGTASA</sequence>
<comment type="induction">
    <text evidence="15">Expressed in the late phase of the viral replicative cycle.</text>
</comment>
<keyword evidence="3" id="KW-0597">Phosphoprotein</keyword>
<gene>
    <name evidence="19" type="ORF">CSPAdV-2_gp11</name>
</gene>
<dbReference type="EMBL" id="KP144329">
    <property type="protein sequence ID" value="ALB78146.1"/>
    <property type="molecule type" value="Genomic_DNA"/>
</dbReference>
<dbReference type="InterPro" id="IPR016110">
    <property type="entry name" value="Adenovirus_Pll_hexon_sub3"/>
</dbReference>
<accession>A0A161CB96</accession>
<feature type="domain" description="Adenovirus Pll hexon N-terminal" evidence="17">
    <location>
        <begin position="7"/>
        <end position="592"/>
    </location>
</feature>
<evidence type="ECO:0000256" key="15">
    <source>
        <dbReference type="RuleBase" id="RU361265"/>
    </source>
</evidence>
<keyword evidence="8 15" id="KW-0426">Late protein</keyword>
<evidence type="ECO:0000256" key="5">
    <source>
        <dbReference type="ARBA" id="ARBA00022562"/>
    </source>
</evidence>
<evidence type="ECO:0000256" key="13">
    <source>
        <dbReference type="ARBA" id="ARBA00024662"/>
    </source>
</evidence>
<dbReference type="InterPro" id="IPR016112">
    <property type="entry name" value="VP_dsDNA_II"/>
</dbReference>
<dbReference type="Gene3D" id="3.90.249.10">
    <property type="entry name" value="Hexon Major Viral Coat Protein, domain 3"/>
    <property type="match status" value="2"/>
</dbReference>
<evidence type="ECO:0000256" key="10">
    <source>
        <dbReference type="ARBA" id="ARBA00023120"/>
    </source>
</evidence>
<evidence type="ECO:0000259" key="17">
    <source>
        <dbReference type="Pfam" id="PF01065"/>
    </source>
</evidence>
<dbReference type="Gene3D" id="3.90.39.10">
    <property type="entry name" value="Hexon Major Viral Coat Protein, domain 2"/>
    <property type="match status" value="1"/>
</dbReference>
<reference evidence="19 20" key="1">
    <citation type="submission" date="2014-11" db="EMBL/GenBank/DDBJ databases">
        <title>Analysis of complete genome sequence of novel adenoviruses in Antarctic penguin.</title>
        <authorList>
            <person name="Lee S.-Y."/>
            <person name="Song J.-W."/>
        </authorList>
    </citation>
    <scope>NUCLEOTIDE SEQUENCE [LARGE SCALE GENOMIC DNA]</scope>
    <source>
        <strain evidence="19">CSPAdV_2</strain>
    </source>
</reference>
<evidence type="ECO:0000256" key="2">
    <source>
        <dbReference type="ARBA" id="ARBA00019716"/>
    </source>
</evidence>
<evidence type="ECO:0000256" key="6">
    <source>
        <dbReference type="ARBA" id="ARBA00022581"/>
    </source>
</evidence>
<keyword evidence="20" id="KW-1185">Reference proteome</keyword>
<dbReference type="Pfam" id="PF01065">
    <property type="entry name" value="Adeno_hexon"/>
    <property type="match status" value="1"/>
</dbReference>
<evidence type="ECO:0000256" key="16">
    <source>
        <dbReference type="SAM" id="MobiDB-lite"/>
    </source>
</evidence>
<protein>
    <recommendedName>
        <fullName evidence="2 15">Hexon protein</fullName>
        <shortName evidence="15">CP-H</shortName>
    </recommendedName>
    <alternativeName>
        <fullName evidence="14 15">Protein II</fullName>
    </alternativeName>
</protein>
<dbReference type="Gene3D" id="2.70.9.10">
    <property type="entry name" value="Adenovirus Type 2 Hexon, domain 4"/>
    <property type="match status" value="2"/>
</dbReference>
<dbReference type="Proteomes" id="UP000150550">
    <property type="component" value="Segment"/>
</dbReference>
<keyword evidence="9" id="KW-1177">Microtubular inwards viral transport</keyword>
<comment type="similarity">
    <text evidence="1 15">Belongs to the adenoviridae hexon protein family.</text>
</comment>
<evidence type="ECO:0000256" key="11">
    <source>
        <dbReference type="ARBA" id="ARBA00023275"/>
    </source>
</evidence>
<evidence type="ECO:0000256" key="9">
    <source>
        <dbReference type="ARBA" id="ARBA00022952"/>
    </source>
</evidence>
<evidence type="ECO:0000259" key="18">
    <source>
        <dbReference type="Pfam" id="PF03678"/>
    </source>
</evidence>
<dbReference type="GO" id="GO:0042025">
    <property type="term" value="C:host cell nucleus"/>
    <property type="evidence" value="ECO:0007669"/>
    <property type="project" value="UniProtKB-SubCell"/>
</dbReference>
<keyword evidence="6" id="KW-0945">Host-virus interaction</keyword>
<keyword evidence="10" id="KW-1176">Cytoplasmic inwards viral transport</keyword>
<dbReference type="SUPFAM" id="SSF49749">
    <property type="entry name" value="Group II dsDNA viruses VP"/>
    <property type="match status" value="2"/>
</dbReference>